<evidence type="ECO:0000256" key="1">
    <source>
        <dbReference type="SAM" id="MobiDB-lite"/>
    </source>
</evidence>
<protein>
    <submittedName>
        <fullName evidence="2">Uncharacterized protein</fullName>
    </submittedName>
</protein>
<accession>A0ABV3DME6</accession>
<feature type="compositionally biased region" description="Low complexity" evidence="1">
    <location>
        <begin position="45"/>
        <end position="57"/>
    </location>
</feature>
<dbReference type="RefSeq" id="WP_358358024.1">
    <property type="nucleotide sequence ID" value="NZ_JBEZFP010000075.1"/>
</dbReference>
<comment type="caution">
    <text evidence="2">The sequence shown here is derived from an EMBL/GenBank/DDBJ whole genome shotgun (WGS) entry which is preliminary data.</text>
</comment>
<sequence length="210" mass="22847">MRHEGSEHRDPGHGDRDPRADERARPETGSQPGTRDLADAGKTDSPTTAAQASSPARPARPPSLPHPEKHADARTERESGAAEGAGTTAERSGTTAEGAGTTHEPPRGLPDESSAERLAQEDHALLEPGDAKDFRVKWQEIQSDFVDHPKDAVREADTLVAEVMRTLAASFASRKDGLERQWAQGDDVVTEDLRIALQRYRSFFNRLLSA</sequence>
<organism evidence="2 3">
    <name type="scientific">Streptodolium elevatio</name>
    <dbReference type="NCBI Taxonomy" id="3157996"/>
    <lineage>
        <taxon>Bacteria</taxon>
        <taxon>Bacillati</taxon>
        <taxon>Actinomycetota</taxon>
        <taxon>Actinomycetes</taxon>
        <taxon>Kitasatosporales</taxon>
        <taxon>Streptomycetaceae</taxon>
        <taxon>Streptodolium</taxon>
    </lineage>
</organism>
<feature type="region of interest" description="Disordered" evidence="1">
    <location>
        <begin position="1"/>
        <end position="133"/>
    </location>
</feature>
<dbReference type="Proteomes" id="UP001551482">
    <property type="component" value="Unassembled WGS sequence"/>
</dbReference>
<evidence type="ECO:0000313" key="2">
    <source>
        <dbReference type="EMBL" id="MEU8136921.1"/>
    </source>
</evidence>
<feature type="compositionally biased region" description="Low complexity" evidence="1">
    <location>
        <begin position="81"/>
        <end position="102"/>
    </location>
</feature>
<evidence type="ECO:0000313" key="3">
    <source>
        <dbReference type="Proteomes" id="UP001551482"/>
    </source>
</evidence>
<dbReference type="EMBL" id="JBEZFP010000075">
    <property type="protein sequence ID" value="MEU8136921.1"/>
    <property type="molecule type" value="Genomic_DNA"/>
</dbReference>
<name>A0ABV3DME6_9ACTN</name>
<feature type="compositionally biased region" description="Basic and acidic residues" evidence="1">
    <location>
        <begin position="66"/>
        <end position="80"/>
    </location>
</feature>
<keyword evidence="3" id="KW-1185">Reference proteome</keyword>
<feature type="compositionally biased region" description="Basic and acidic residues" evidence="1">
    <location>
        <begin position="1"/>
        <end position="26"/>
    </location>
</feature>
<reference evidence="2 3" key="1">
    <citation type="submission" date="2024-06" db="EMBL/GenBank/DDBJ databases">
        <title>The Natural Products Discovery Center: Release of the First 8490 Sequenced Strains for Exploring Actinobacteria Biosynthetic Diversity.</title>
        <authorList>
            <person name="Kalkreuter E."/>
            <person name="Kautsar S.A."/>
            <person name="Yang D."/>
            <person name="Bader C.D."/>
            <person name="Teijaro C.N."/>
            <person name="Fluegel L."/>
            <person name="Davis C.M."/>
            <person name="Simpson J.R."/>
            <person name="Lauterbach L."/>
            <person name="Steele A.D."/>
            <person name="Gui C."/>
            <person name="Meng S."/>
            <person name="Li G."/>
            <person name="Viehrig K."/>
            <person name="Ye F."/>
            <person name="Su P."/>
            <person name="Kiefer A.F."/>
            <person name="Nichols A."/>
            <person name="Cepeda A.J."/>
            <person name="Yan W."/>
            <person name="Fan B."/>
            <person name="Jiang Y."/>
            <person name="Adhikari A."/>
            <person name="Zheng C.-J."/>
            <person name="Schuster L."/>
            <person name="Cowan T.M."/>
            <person name="Smanski M.J."/>
            <person name="Chevrette M.G."/>
            <person name="De Carvalho L.P.S."/>
            <person name="Shen B."/>
        </authorList>
    </citation>
    <scope>NUCLEOTIDE SEQUENCE [LARGE SCALE GENOMIC DNA]</scope>
    <source>
        <strain evidence="2 3">NPDC048946</strain>
    </source>
</reference>
<feature type="compositionally biased region" description="Basic and acidic residues" evidence="1">
    <location>
        <begin position="104"/>
        <end position="133"/>
    </location>
</feature>
<gene>
    <name evidence="2" type="ORF">AB0C36_25840</name>
</gene>
<proteinExistence type="predicted"/>